<dbReference type="Gene3D" id="3.40.50.300">
    <property type="entry name" value="P-loop containing nucleotide triphosphate hydrolases"/>
    <property type="match status" value="1"/>
</dbReference>
<evidence type="ECO:0000259" key="8">
    <source>
        <dbReference type="Pfam" id="PF01747"/>
    </source>
</evidence>
<dbReference type="FunFam" id="3.40.50.300:FF:000802">
    <property type="entry name" value="Sulfate adenylyltransferase"/>
    <property type="match status" value="1"/>
</dbReference>
<reference evidence="10" key="1">
    <citation type="journal article" date="2015" name="Proc. Natl. Acad. Sci. U.S.A.">
        <title>Networks of energetic and metabolic interactions define dynamics in microbial communities.</title>
        <authorList>
            <person name="Embree M."/>
            <person name="Liu J.K."/>
            <person name="Al-Bassam M.M."/>
            <person name="Zengler K."/>
        </authorList>
    </citation>
    <scope>NUCLEOTIDE SEQUENCE</scope>
</reference>
<dbReference type="AlphaFoldDB" id="A0A0W8G6S1"/>
<dbReference type="InterPro" id="IPR024951">
    <property type="entry name" value="Sulfurylase_cat_dom"/>
</dbReference>
<evidence type="ECO:0000256" key="4">
    <source>
        <dbReference type="ARBA" id="ARBA00022741"/>
    </source>
</evidence>
<dbReference type="Pfam" id="PF01747">
    <property type="entry name" value="ATP-sulfurylase"/>
    <property type="match status" value="1"/>
</dbReference>
<dbReference type="GO" id="GO:0005524">
    <property type="term" value="F:ATP binding"/>
    <property type="evidence" value="ECO:0007669"/>
    <property type="project" value="UniProtKB-KW"/>
</dbReference>
<keyword evidence="4" id="KW-0547">Nucleotide-binding</keyword>
<keyword evidence="3 10" id="KW-0808">Transferase</keyword>
<keyword evidence="10" id="KW-0548">Nucleotidyltransferase</keyword>
<dbReference type="GO" id="GO:0004020">
    <property type="term" value="F:adenylylsulfate kinase activity"/>
    <property type="evidence" value="ECO:0007669"/>
    <property type="project" value="UniProtKB-EC"/>
</dbReference>
<evidence type="ECO:0000256" key="1">
    <source>
        <dbReference type="ARBA" id="ARBA00001823"/>
    </source>
</evidence>
<dbReference type="InterPro" id="IPR015947">
    <property type="entry name" value="PUA-like_sf"/>
</dbReference>
<dbReference type="InterPro" id="IPR025980">
    <property type="entry name" value="ATP-Sase_PUA-like_dom"/>
</dbReference>
<dbReference type="InterPro" id="IPR014729">
    <property type="entry name" value="Rossmann-like_a/b/a_fold"/>
</dbReference>
<dbReference type="InterPro" id="IPR059117">
    <property type="entry name" value="APS_kinase_dom"/>
</dbReference>
<evidence type="ECO:0000256" key="6">
    <source>
        <dbReference type="ARBA" id="ARBA00024327"/>
    </source>
</evidence>
<dbReference type="InterPro" id="IPR027417">
    <property type="entry name" value="P-loop_NTPase"/>
</dbReference>
<evidence type="ECO:0000256" key="3">
    <source>
        <dbReference type="ARBA" id="ARBA00022679"/>
    </source>
</evidence>
<gene>
    <name evidence="10" type="ORF">ASZ90_001302</name>
</gene>
<keyword evidence="5" id="KW-0067">ATP-binding</keyword>
<dbReference type="SUPFAM" id="SSF88697">
    <property type="entry name" value="PUA domain-like"/>
    <property type="match status" value="1"/>
</dbReference>
<accession>A0A0W8G6S1</accession>
<dbReference type="InterPro" id="IPR050512">
    <property type="entry name" value="Sulf_AdTrans/APS_kinase"/>
</dbReference>
<name>A0A0W8G6S1_9ZZZZ</name>
<protein>
    <recommendedName>
        <fullName evidence="2">adenylyl-sulfate kinase</fullName>
        <ecNumber evidence="2">2.7.1.25</ecNumber>
    </recommendedName>
</protein>
<dbReference type="SUPFAM" id="SSF52540">
    <property type="entry name" value="P-loop containing nucleoside triphosphate hydrolases"/>
    <property type="match status" value="1"/>
</dbReference>
<comment type="catalytic activity">
    <reaction evidence="1">
        <text>adenosine 5'-phosphosulfate + ATP = 3'-phosphoadenylyl sulfate + ADP + H(+)</text>
        <dbReference type="Rhea" id="RHEA:24152"/>
        <dbReference type="ChEBI" id="CHEBI:15378"/>
        <dbReference type="ChEBI" id="CHEBI:30616"/>
        <dbReference type="ChEBI" id="CHEBI:58243"/>
        <dbReference type="ChEBI" id="CHEBI:58339"/>
        <dbReference type="ChEBI" id="CHEBI:456216"/>
        <dbReference type="EC" id="2.7.1.25"/>
    </reaction>
</comment>
<dbReference type="NCBIfam" id="TIGR00455">
    <property type="entry name" value="apsK"/>
    <property type="match status" value="1"/>
</dbReference>
<dbReference type="GO" id="GO:0004781">
    <property type="term" value="F:sulfate adenylyltransferase (ATP) activity"/>
    <property type="evidence" value="ECO:0007669"/>
    <property type="project" value="InterPro"/>
</dbReference>
<dbReference type="GO" id="GO:0019379">
    <property type="term" value="P:sulfate assimilation, phosphoadenylyl sulfate reduction by phosphoadenylyl-sulfate reductase (thioredoxin)"/>
    <property type="evidence" value="ECO:0007669"/>
    <property type="project" value="TreeGrafter"/>
</dbReference>
<dbReference type="GO" id="GO:0005737">
    <property type="term" value="C:cytoplasm"/>
    <property type="evidence" value="ECO:0007669"/>
    <property type="project" value="TreeGrafter"/>
</dbReference>
<keyword evidence="10" id="KW-0418">Kinase</keyword>
<dbReference type="InterPro" id="IPR002891">
    <property type="entry name" value="APS"/>
</dbReference>
<evidence type="ECO:0000256" key="5">
    <source>
        <dbReference type="ARBA" id="ARBA00022840"/>
    </source>
</evidence>
<dbReference type="Pfam" id="PF01583">
    <property type="entry name" value="APS_kinase"/>
    <property type="match status" value="1"/>
</dbReference>
<organism evidence="10">
    <name type="scientific">hydrocarbon metagenome</name>
    <dbReference type="NCBI Taxonomy" id="938273"/>
    <lineage>
        <taxon>unclassified sequences</taxon>
        <taxon>metagenomes</taxon>
        <taxon>ecological metagenomes</taxon>
    </lineage>
</organism>
<dbReference type="SUPFAM" id="SSF52374">
    <property type="entry name" value="Nucleotidylyl transferase"/>
    <property type="match status" value="1"/>
</dbReference>
<dbReference type="EC" id="2.7.1.25" evidence="2"/>
<dbReference type="PANTHER" id="PTHR42700">
    <property type="entry name" value="SULFATE ADENYLYLTRANSFERASE"/>
    <property type="match status" value="1"/>
</dbReference>
<feature type="domain" description="Sulphate adenylyltransferase catalytic" evidence="8">
    <location>
        <begin position="168"/>
        <end position="379"/>
    </location>
</feature>
<comment type="pathway">
    <text evidence="6">Sulfur metabolism; hydrogen sulfide biosynthesis; sulfite from sulfate.</text>
</comment>
<evidence type="ECO:0000313" key="10">
    <source>
        <dbReference type="EMBL" id="KUG28816.1"/>
    </source>
</evidence>
<dbReference type="EMBL" id="LNQE01000173">
    <property type="protein sequence ID" value="KUG28816.1"/>
    <property type="molecule type" value="Genomic_DNA"/>
</dbReference>
<proteinExistence type="predicted"/>
<dbReference type="Gene3D" id="3.40.50.620">
    <property type="entry name" value="HUPs"/>
    <property type="match status" value="1"/>
</dbReference>
<feature type="domain" description="APS kinase" evidence="7">
    <location>
        <begin position="388"/>
        <end position="539"/>
    </location>
</feature>
<dbReference type="PANTHER" id="PTHR42700:SF1">
    <property type="entry name" value="SULFATE ADENYLYLTRANSFERASE"/>
    <property type="match status" value="1"/>
</dbReference>
<evidence type="ECO:0000256" key="2">
    <source>
        <dbReference type="ARBA" id="ARBA00012121"/>
    </source>
</evidence>
<evidence type="ECO:0000259" key="7">
    <source>
        <dbReference type="Pfam" id="PF01583"/>
    </source>
</evidence>
<dbReference type="CDD" id="cd02027">
    <property type="entry name" value="APSK"/>
    <property type="match status" value="1"/>
</dbReference>
<comment type="caution">
    <text evidence="10">The sequence shown here is derived from an EMBL/GenBank/DDBJ whole genome shotgun (WGS) entry which is preliminary data.</text>
</comment>
<dbReference type="Pfam" id="PF14306">
    <property type="entry name" value="PUA_2"/>
    <property type="match status" value="1"/>
</dbReference>
<feature type="domain" description="ATP-sulfurylase PUA-like" evidence="9">
    <location>
        <begin position="9"/>
        <end position="157"/>
    </location>
</feature>
<evidence type="ECO:0000259" key="9">
    <source>
        <dbReference type="Pfam" id="PF14306"/>
    </source>
</evidence>
<sequence>MNATNAETLIVHGRRIGLLRDEAVSMPSFFLDEAGLCDLELLLNRGYFPLCGYATKEECASILSDMSLPDGTFWPVPITLSVPRDATGELGPGSRVALRDREGFMLAVLHITQIWEPDRRAWARSVYGTDEAGRHPAVDRFLGAEDMVCLAGPIEGLSLPQHYDFPLLRLTPARINRLLADRGWRRMIGFQDVPPLHVMHREVLLSCAAEHGARLFIAPLLPPASFTEVDSFSTVRCYEHFVRNLPSQAAVLCLPPILRRQSGPRGAMLQAVVNRNYGCTHFLVHERHDDPFPDETPFYPSWSALEALDAVSGRMEIRPLPFLPRRYVPEFSVYMAPGEIKEEISSVTVDHADLEARLARGEEIPQWYAFPEVVRELLRTRPPAHQLGFTLFLTGLSGAGKSTVAKVLSIMLQESQHRPVSLLDGDIVRRHLSSELTFSQEHRNLNVQRIGYVASEITKNRGIALCAPIAPYPESRRAVREMVSPWGPFIEIYVSTPLSVCEQRDRKGLYARARAGILRGVTGVDDPYLPPENPELEIDTSACSPREAAQVVLDYLASQGLIVKAPAKG</sequence>
<dbReference type="Gene3D" id="3.10.400.10">
    <property type="entry name" value="Sulfate adenylyltransferase"/>
    <property type="match status" value="1"/>
</dbReference>
<dbReference type="GO" id="GO:0010134">
    <property type="term" value="P:sulfate assimilation via adenylyl sulfate reduction"/>
    <property type="evidence" value="ECO:0007669"/>
    <property type="project" value="TreeGrafter"/>
</dbReference>